<organism evidence="1 2">
    <name type="scientific">Porphyromonas crevioricanis JCM 15906</name>
    <dbReference type="NCBI Taxonomy" id="1305617"/>
    <lineage>
        <taxon>Bacteria</taxon>
        <taxon>Pseudomonadati</taxon>
        <taxon>Bacteroidota</taxon>
        <taxon>Bacteroidia</taxon>
        <taxon>Bacteroidales</taxon>
        <taxon>Porphyromonadaceae</taxon>
        <taxon>Porphyromonas</taxon>
    </lineage>
</organism>
<gene>
    <name evidence="1" type="ORF">PORCRE_2115</name>
</gene>
<proteinExistence type="predicted"/>
<sequence length="46" mass="5259">MLFKIVKSLKIIPTFFPLDKKCGLLSLVPNPVTRKSSFSEMEQLSF</sequence>
<protein>
    <submittedName>
        <fullName evidence="1">Uncharacterized protein</fullName>
    </submittedName>
</protein>
<comment type="caution">
    <text evidence="1">The sequence shown here is derived from an EMBL/GenBank/DDBJ whole genome shotgun (WGS) entry which is preliminary data.</text>
</comment>
<dbReference type="AlphaFoldDB" id="T1CRA6"/>
<reference evidence="2" key="1">
    <citation type="journal article" date="2013" name="Genome">
        <title>Draft Genome Sequences of Porphyromonas crevioricanis JCM 15906T and Porphyromonas cansulci JCM 13913T Isolated from a Canine Oral Cavity.</title>
        <authorList>
            <person name="Sakamoto M."/>
            <person name="Tanaka N."/>
            <person name="Shiwa Y."/>
            <person name="Yoshikawa H."/>
            <person name="Ohkuma M."/>
        </authorList>
    </citation>
    <scope>NUCLEOTIDE SEQUENCE [LARGE SCALE GENOMIC DNA]</scope>
    <source>
        <strain evidence="2">JCM 15906</strain>
    </source>
</reference>
<evidence type="ECO:0000313" key="1">
    <source>
        <dbReference type="EMBL" id="GAD06382.1"/>
    </source>
</evidence>
<reference evidence="1 2" key="2">
    <citation type="journal article" date="2013" name="Genome Announc.">
        <title>Draft Genome Sequences of Porphyromonas crevioricanis JCM 15906T and Porphyromonas cansulci JCM 13913T Isolated from a Canine Oral Cavity.</title>
        <authorList>
            <person name="Sakamoto M."/>
            <person name="Tanaka N."/>
            <person name="Shiwa Y."/>
            <person name="Yoshikawa H."/>
            <person name="Ohkuma M."/>
        </authorList>
    </citation>
    <scope>NUCLEOTIDE SEQUENCE [LARGE SCALE GENOMIC DNA]</scope>
    <source>
        <strain evidence="1 2">JCM 15906</strain>
    </source>
</reference>
<accession>T1CRA6</accession>
<evidence type="ECO:0000313" key="2">
    <source>
        <dbReference type="Proteomes" id="UP000018031"/>
    </source>
</evidence>
<dbReference type="Proteomes" id="UP000018031">
    <property type="component" value="Unassembled WGS sequence"/>
</dbReference>
<name>T1CRA6_9PORP</name>
<dbReference type="EMBL" id="BAOU01000078">
    <property type="protein sequence ID" value="GAD06382.1"/>
    <property type="molecule type" value="Genomic_DNA"/>
</dbReference>